<accession>A0A839IVB3</accession>
<protein>
    <submittedName>
        <fullName evidence="2">HEPN domain-containing protein</fullName>
    </submittedName>
</protein>
<dbReference type="Proteomes" id="UP000565262">
    <property type="component" value="Unassembled WGS sequence"/>
</dbReference>
<name>A0A839IVB3_9GAMM</name>
<proteinExistence type="predicted"/>
<organism evidence="2 3">
    <name type="scientific">Oceanospirillum sediminis</name>
    <dbReference type="NCBI Taxonomy" id="2760088"/>
    <lineage>
        <taxon>Bacteria</taxon>
        <taxon>Pseudomonadati</taxon>
        <taxon>Pseudomonadota</taxon>
        <taxon>Gammaproteobacteria</taxon>
        <taxon>Oceanospirillales</taxon>
        <taxon>Oceanospirillaceae</taxon>
        <taxon>Oceanospirillum</taxon>
    </lineage>
</organism>
<feature type="domain" description="HEPN" evidence="1">
    <location>
        <begin position="19"/>
        <end position="122"/>
    </location>
</feature>
<dbReference type="Gene3D" id="1.20.120.330">
    <property type="entry name" value="Nucleotidyltransferases domain 2"/>
    <property type="match status" value="1"/>
</dbReference>
<dbReference type="InterPro" id="IPR007842">
    <property type="entry name" value="HEPN_dom"/>
</dbReference>
<sequence length="160" mass="18923">MHIGKLKHDVNVSTAFMTLAKEDENAAEHLASCQQYRHACYFVIQAMEKFIRAKIFTLVNPNLEYFRDKNRTHSLESAVEFLIEIISDQQVIRDQVSSQLKDHVLGITRYNALHNNLRYPSYSRRFDNYSILQVHAEDYDRLKTRLHSLQLFLKDLHRLT</sequence>
<dbReference type="SUPFAM" id="SSF81593">
    <property type="entry name" value="Nucleotidyltransferase substrate binding subunit/domain"/>
    <property type="match status" value="1"/>
</dbReference>
<dbReference type="RefSeq" id="WP_182810423.1">
    <property type="nucleotide sequence ID" value="NZ_JACJFM010000032.1"/>
</dbReference>
<keyword evidence="3" id="KW-1185">Reference proteome</keyword>
<dbReference type="AlphaFoldDB" id="A0A839IVB3"/>
<comment type="caution">
    <text evidence="2">The sequence shown here is derived from an EMBL/GenBank/DDBJ whole genome shotgun (WGS) entry which is preliminary data.</text>
</comment>
<gene>
    <name evidence="2" type="ORF">H4O21_18760</name>
</gene>
<reference evidence="2 3" key="1">
    <citation type="submission" date="2020-08" db="EMBL/GenBank/DDBJ databases">
        <title>Oceanospirillum sp. nov. isolated from marine sediment.</title>
        <authorList>
            <person name="Ji X."/>
        </authorList>
    </citation>
    <scope>NUCLEOTIDE SEQUENCE [LARGE SCALE GENOMIC DNA]</scope>
    <source>
        <strain evidence="2 3">D5</strain>
    </source>
</reference>
<dbReference type="EMBL" id="JACJFM010000032">
    <property type="protein sequence ID" value="MBB1488652.1"/>
    <property type="molecule type" value="Genomic_DNA"/>
</dbReference>
<evidence type="ECO:0000313" key="3">
    <source>
        <dbReference type="Proteomes" id="UP000565262"/>
    </source>
</evidence>
<evidence type="ECO:0000313" key="2">
    <source>
        <dbReference type="EMBL" id="MBB1488652.1"/>
    </source>
</evidence>
<evidence type="ECO:0000259" key="1">
    <source>
        <dbReference type="Pfam" id="PF05168"/>
    </source>
</evidence>
<dbReference type="Pfam" id="PF05168">
    <property type="entry name" value="HEPN"/>
    <property type="match status" value="1"/>
</dbReference>